<protein>
    <submittedName>
        <fullName evidence="2">Uncharacterized protein</fullName>
    </submittedName>
</protein>
<evidence type="ECO:0000256" key="1">
    <source>
        <dbReference type="SAM" id="MobiDB-lite"/>
    </source>
</evidence>
<keyword evidence="3" id="KW-1185">Reference proteome</keyword>
<organism evidence="2 3">
    <name type="scientific">Linum tenue</name>
    <dbReference type="NCBI Taxonomy" id="586396"/>
    <lineage>
        <taxon>Eukaryota</taxon>
        <taxon>Viridiplantae</taxon>
        <taxon>Streptophyta</taxon>
        <taxon>Embryophyta</taxon>
        <taxon>Tracheophyta</taxon>
        <taxon>Spermatophyta</taxon>
        <taxon>Magnoliopsida</taxon>
        <taxon>eudicotyledons</taxon>
        <taxon>Gunneridae</taxon>
        <taxon>Pentapetalae</taxon>
        <taxon>rosids</taxon>
        <taxon>fabids</taxon>
        <taxon>Malpighiales</taxon>
        <taxon>Linaceae</taxon>
        <taxon>Linum</taxon>
    </lineage>
</organism>
<evidence type="ECO:0000313" key="2">
    <source>
        <dbReference type="EMBL" id="CAI0378502.1"/>
    </source>
</evidence>
<feature type="non-terminal residue" evidence="2">
    <location>
        <position position="32"/>
    </location>
</feature>
<reference evidence="2" key="1">
    <citation type="submission" date="2022-08" db="EMBL/GenBank/DDBJ databases">
        <authorList>
            <person name="Gutierrez-Valencia J."/>
        </authorList>
    </citation>
    <scope>NUCLEOTIDE SEQUENCE</scope>
</reference>
<feature type="compositionally biased region" description="Polar residues" evidence="1">
    <location>
        <begin position="16"/>
        <end position="32"/>
    </location>
</feature>
<name>A0AAV0H0U3_9ROSI</name>
<dbReference type="AlphaFoldDB" id="A0AAV0H0U3"/>
<accession>A0AAV0H0U3</accession>
<sequence>MQRVEALGVESRGRDSQAQSFDQTAKANRSTK</sequence>
<dbReference type="Proteomes" id="UP001154282">
    <property type="component" value="Unassembled WGS sequence"/>
</dbReference>
<evidence type="ECO:0000313" key="3">
    <source>
        <dbReference type="Proteomes" id="UP001154282"/>
    </source>
</evidence>
<dbReference type="EMBL" id="CAMGYJ010000002">
    <property type="protein sequence ID" value="CAI0378502.1"/>
    <property type="molecule type" value="Genomic_DNA"/>
</dbReference>
<comment type="caution">
    <text evidence="2">The sequence shown here is derived from an EMBL/GenBank/DDBJ whole genome shotgun (WGS) entry which is preliminary data.</text>
</comment>
<proteinExistence type="predicted"/>
<gene>
    <name evidence="2" type="ORF">LITE_LOCUS1876</name>
</gene>
<feature type="region of interest" description="Disordered" evidence="1">
    <location>
        <begin position="1"/>
        <end position="32"/>
    </location>
</feature>